<proteinExistence type="predicted"/>
<reference evidence="4" key="2">
    <citation type="submission" date="2021-09" db="EMBL/GenBank/DDBJ databases">
        <authorList>
            <person name="Jia N."/>
            <person name="Wang J."/>
            <person name="Shi W."/>
            <person name="Du L."/>
            <person name="Sun Y."/>
            <person name="Zhan W."/>
            <person name="Jiang J."/>
            <person name="Wang Q."/>
            <person name="Zhang B."/>
            <person name="Ji P."/>
            <person name="Sakyi L.B."/>
            <person name="Cui X."/>
            <person name="Yuan T."/>
            <person name="Jiang B."/>
            <person name="Yang W."/>
            <person name="Lam T.T.-Y."/>
            <person name="Chang Q."/>
            <person name="Ding S."/>
            <person name="Wang X."/>
            <person name="Zhu J."/>
            <person name="Ruan X."/>
            <person name="Zhao L."/>
            <person name="Wei J."/>
            <person name="Que T."/>
            <person name="Du C."/>
            <person name="Cheng J."/>
            <person name="Dai P."/>
            <person name="Han X."/>
            <person name="Huang E."/>
            <person name="Gao Y."/>
            <person name="Liu J."/>
            <person name="Shao H."/>
            <person name="Ye R."/>
            <person name="Li L."/>
            <person name="Wei W."/>
            <person name="Wang X."/>
            <person name="Wang C."/>
            <person name="Huo Q."/>
            <person name="Li W."/>
            <person name="Guo W."/>
            <person name="Chen H."/>
            <person name="Chen S."/>
            <person name="Zhou L."/>
            <person name="Zhou L."/>
            <person name="Ni X."/>
            <person name="Tian J."/>
            <person name="Zhou Y."/>
            <person name="Sheng Y."/>
            <person name="Liu T."/>
            <person name="Pan Y."/>
            <person name="Xia L."/>
            <person name="Li J."/>
            <person name="Zhao F."/>
            <person name="Cao W."/>
        </authorList>
    </citation>
    <scope>NUCLEOTIDE SEQUENCE</scope>
    <source>
        <strain evidence="4">Rsan-2018</strain>
        <tissue evidence="4">Larvae</tissue>
    </source>
</reference>
<evidence type="ECO:0000259" key="3">
    <source>
        <dbReference type="PROSITE" id="PS50158"/>
    </source>
</evidence>
<evidence type="ECO:0000313" key="5">
    <source>
        <dbReference type="Proteomes" id="UP000821837"/>
    </source>
</evidence>
<feature type="region of interest" description="Disordered" evidence="2">
    <location>
        <begin position="56"/>
        <end position="83"/>
    </location>
</feature>
<reference evidence="4" key="1">
    <citation type="journal article" date="2020" name="Cell">
        <title>Large-Scale Comparative Analyses of Tick Genomes Elucidate Their Genetic Diversity and Vector Capacities.</title>
        <authorList>
            <consortium name="Tick Genome and Microbiome Consortium (TIGMIC)"/>
            <person name="Jia N."/>
            <person name="Wang J."/>
            <person name="Shi W."/>
            <person name="Du L."/>
            <person name="Sun Y."/>
            <person name="Zhan W."/>
            <person name="Jiang J.F."/>
            <person name="Wang Q."/>
            <person name="Zhang B."/>
            <person name="Ji P."/>
            <person name="Bell-Sakyi L."/>
            <person name="Cui X.M."/>
            <person name="Yuan T.T."/>
            <person name="Jiang B.G."/>
            <person name="Yang W.F."/>
            <person name="Lam T.T."/>
            <person name="Chang Q.C."/>
            <person name="Ding S.J."/>
            <person name="Wang X.J."/>
            <person name="Zhu J.G."/>
            <person name="Ruan X.D."/>
            <person name="Zhao L."/>
            <person name="Wei J.T."/>
            <person name="Ye R.Z."/>
            <person name="Que T.C."/>
            <person name="Du C.H."/>
            <person name="Zhou Y.H."/>
            <person name="Cheng J.X."/>
            <person name="Dai P.F."/>
            <person name="Guo W.B."/>
            <person name="Han X.H."/>
            <person name="Huang E.J."/>
            <person name="Li L.F."/>
            <person name="Wei W."/>
            <person name="Gao Y.C."/>
            <person name="Liu J.Z."/>
            <person name="Shao H.Z."/>
            <person name="Wang X."/>
            <person name="Wang C.C."/>
            <person name="Yang T.C."/>
            <person name="Huo Q.B."/>
            <person name="Li W."/>
            <person name="Chen H.Y."/>
            <person name="Chen S.E."/>
            <person name="Zhou L.G."/>
            <person name="Ni X.B."/>
            <person name="Tian J.H."/>
            <person name="Sheng Y."/>
            <person name="Liu T."/>
            <person name="Pan Y.S."/>
            <person name="Xia L.Y."/>
            <person name="Li J."/>
            <person name="Zhao F."/>
            <person name="Cao W.C."/>
        </authorList>
    </citation>
    <scope>NUCLEOTIDE SEQUENCE</scope>
    <source>
        <strain evidence="4">Rsan-2018</strain>
    </source>
</reference>
<accession>A0A9D4PVC7</accession>
<dbReference type="GO" id="GO:0003676">
    <property type="term" value="F:nucleic acid binding"/>
    <property type="evidence" value="ECO:0007669"/>
    <property type="project" value="InterPro"/>
</dbReference>
<evidence type="ECO:0000313" key="4">
    <source>
        <dbReference type="EMBL" id="KAH7956475.1"/>
    </source>
</evidence>
<feature type="compositionally biased region" description="Polar residues" evidence="2">
    <location>
        <begin position="62"/>
        <end position="71"/>
    </location>
</feature>
<comment type="caution">
    <text evidence="4">The sequence shown here is derived from an EMBL/GenBank/DDBJ whole genome shotgun (WGS) entry which is preliminary data.</text>
</comment>
<organism evidence="4 5">
    <name type="scientific">Rhipicephalus sanguineus</name>
    <name type="common">Brown dog tick</name>
    <name type="synonym">Ixodes sanguineus</name>
    <dbReference type="NCBI Taxonomy" id="34632"/>
    <lineage>
        <taxon>Eukaryota</taxon>
        <taxon>Metazoa</taxon>
        <taxon>Ecdysozoa</taxon>
        <taxon>Arthropoda</taxon>
        <taxon>Chelicerata</taxon>
        <taxon>Arachnida</taxon>
        <taxon>Acari</taxon>
        <taxon>Parasitiformes</taxon>
        <taxon>Ixodida</taxon>
        <taxon>Ixodoidea</taxon>
        <taxon>Ixodidae</taxon>
        <taxon>Rhipicephalinae</taxon>
        <taxon>Rhipicephalus</taxon>
        <taxon>Rhipicephalus</taxon>
    </lineage>
</organism>
<evidence type="ECO:0000256" key="1">
    <source>
        <dbReference type="PROSITE-ProRule" id="PRU00047"/>
    </source>
</evidence>
<gene>
    <name evidence="4" type="ORF">HPB52_010043</name>
</gene>
<dbReference type="GO" id="GO:0008270">
    <property type="term" value="F:zinc ion binding"/>
    <property type="evidence" value="ECO:0007669"/>
    <property type="project" value="UniProtKB-KW"/>
</dbReference>
<feature type="domain" description="CCHC-type" evidence="3">
    <location>
        <begin position="129"/>
        <end position="143"/>
    </location>
</feature>
<dbReference type="EMBL" id="JABSTV010001250">
    <property type="protein sequence ID" value="KAH7956475.1"/>
    <property type="molecule type" value="Genomic_DNA"/>
</dbReference>
<protein>
    <recommendedName>
        <fullName evidence="3">CCHC-type domain-containing protein</fullName>
    </recommendedName>
</protein>
<dbReference type="PROSITE" id="PS50158">
    <property type="entry name" value="ZF_CCHC"/>
    <property type="match status" value="1"/>
</dbReference>
<dbReference type="InterPro" id="IPR001878">
    <property type="entry name" value="Znf_CCHC"/>
</dbReference>
<keyword evidence="1" id="KW-0863">Zinc-finger</keyword>
<dbReference type="Proteomes" id="UP000821837">
    <property type="component" value="Unassembled WGS sequence"/>
</dbReference>
<dbReference type="AlphaFoldDB" id="A0A9D4PVC7"/>
<evidence type="ECO:0000256" key="2">
    <source>
        <dbReference type="SAM" id="MobiDB-lite"/>
    </source>
</evidence>
<name>A0A9D4PVC7_RHISA</name>
<sequence>MVVATCEELPLIVRRVVQEDLARLQVAEAGYQCAFDEFPEVPSFWKRERRIEYRPLSEETHSSTSFRSLPTSHGPRGMSPPRCAAAEYPPAPWRLSADYYETTRRAPAEYHRTPRASATTISNRDVPICYTCGLRGHISRFCRPQPQAPRFSAYPARVHETSTSQFIV</sequence>
<keyword evidence="5" id="KW-1185">Reference proteome</keyword>
<keyword evidence="1" id="KW-0479">Metal-binding</keyword>
<keyword evidence="1" id="KW-0862">Zinc</keyword>